<reference evidence="2" key="1">
    <citation type="submission" date="2018-08" db="EMBL/GenBank/DDBJ databases">
        <authorList>
            <person name="Grouzdev D.S."/>
            <person name="Krutkina M.S."/>
        </authorList>
    </citation>
    <scope>NUCLEOTIDE SEQUENCE [LARGE SCALE GENOMIC DNA]</scope>
    <source>
        <strain evidence="2">4-11</strain>
    </source>
</reference>
<dbReference type="Proteomes" id="UP000264002">
    <property type="component" value="Unassembled WGS sequence"/>
</dbReference>
<organism evidence="1 2">
    <name type="scientific">Sphaerochaeta halotolerans</name>
    <dbReference type="NCBI Taxonomy" id="2293840"/>
    <lineage>
        <taxon>Bacteria</taxon>
        <taxon>Pseudomonadati</taxon>
        <taxon>Spirochaetota</taxon>
        <taxon>Spirochaetia</taxon>
        <taxon>Spirochaetales</taxon>
        <taxon>Sphaerochaetaceae</taxon>
        <taxon>Sphaerochaeta</taxon>
    </lineage>
</organism>
<sequence length="284" mass="33398">MDTLHLGTCSWKYESWEGLVYEKGSSQRYLAQYAKIYNTVEVDRWFWSLGKQSYGLPDPQDVRAYDQDTPESFRFTIKCPNTLTLPFAYQSKTEANPWFLDAEVFYRFIETLEPIIPKIGLLMFQFGYLNRTMFRERSEFFDSLDRFFTLLPDSLPYALEIRNPAWMDASYFSFLEERQIGPVLLSGYWMDDLDAQLQQSGTHLHSPFCVRLHGEDRKEMEKESGGRWDRILENHDQELRTIAPKIVQLAQEGKVIYINVNNHYEGSAPLTIKKLLNYLQEADT</sequence>
<reference evidence="1 2" key="2">
    <citation type="submission" date="2018-09" db="EMBL/GenBank/DDBJ databases">
        <title>Genome of Sphaerochaeta halotolerans strain 4-11.</title>
        <authorList>
            <person name="Nazina T.N."/>
            <person name="Sokolova D.S."/>
        </authorList>
    </citation>
    <scope>NUCLEOTIDE SEQUENCE [LARGE SCALE GENOMIC DNA]</scope>
    <source>
        <strain evidence="1 2">4-11</strain>
    </source>
</reference>
<dbReference type="InterPro" id="IPR036520">
    <property type="entry name" value="UPF0759_sf"/>
</dbReference>
<evidence type="ECO:0000313" key="2">
    <source>
        <dbReference type="Proteomes" id="UP000264002"/>
    </source>
</evidence>
<proteinExistence type="predicted"/>
<keyword evidence="2" id="KW-1185">Reference proteome</keyword>
<dbReference type="AlphaFoldDB" id="A0A372MF02"/>
<dbReference type="Gene3D" id="3.20.20.410">
    <property type="entry name" value="Protein of unknown function UPF0759"/>
    <property type="match status" value="1"/>
</dbReference>
<dbReference type="Pfam" id="PF01904">
    <property type="entry name" value="DUF72"/>
    <property type="match status" value="1"/>
</dbReference>
<protein>
    <submittedName>
        <fullName evidence="1">DUF72 domain-containing protein</fullName>
    </submittedName>
</protein>
<accession>A0A372MF02</accession>
<dbReference type="PANTHER" id="PTHR30348">
    <property type="entry name" value="UNCHARACTERIZED PROTEIN YECE"/>
    <property type="match status" value="1"/>
</dbReference>
<evidence type="ECO:0000313" key="1">
    <source>
        <dbReference type="EMBL" id="RFU94352.1"/>
    </source>
</evidence>
<comment type="caution">
    <text evidence="1">The sequence shown here is derived from an EMBL/GenBank/DDBJ whole genome shotgun (WGS) entry which is preliminary data.</text>
</comment>
<gene>
    <name evidence="1" type="ORF">DYP60_10300</name>
</gene>
<name>A0A372MF02_9SPIR</name>
<dbReference type="EMBL" id="QUWK01000010">
    <property type="protein sequence ID" value="RFU94352.1"/>
    <property type="molecule type" value="Genomic_DNA"/>
</dbReference>
<dbReference type="RefSeq" id="WP_117330921.1">
    <property type="nucleotide sequence ID" value="NZ_QUWK01000010.1"/>
</dbReference>
<dbReference type="InterPro" id="IPR002763">
    <property type="entry name" value="DUF72"/>
</dbReference>
<dbReference type="SUPFAM" id="SSF117396">
    <property type="entry name" value="TM1631-like"/>
    <property type="match status" value="1"/>
</dbReference>
<dbReference type="PANTHER" id="PTHR30348:SF4">
    <property type="entry name" value="DUF72 DOMAIN-CONTAINING PROTEIN"/>
    <property type="match status" value="1"/>
</dbReference>